<dbReference type="InterPro" id="IPR005474">
    <property type="entry name" value="Transketolase_N"/>
</dbReference>
<evidence type="ECO:0000313" key="9">
    <source>
        <dbReference type="EMBL" id="CAB4819309.1"/>
    </source>
</evidence>
<dbReference type="Gene3D" id="3.40.50.970">
    <property type="match status" value="1"/>
</dbReference>
<dbReference type="EMBL" id="CAFBOC010000005">
    <property type="protein sequence ID" value="CAB4973765.1"/>
    <property type="molecule type" value="Genomic_DNA"/>
</dbReference>
<comment type="cofactor">
    <cofactor evidence="1">
        <name>thiamine diphosphate</name>
        <dbReference type="ChEBI" id="CHEBI:58937"/>
    </cofactor>
</comment>
<proteinExistence type="inferred from homology"/>
<gene>
    <name evidence="6" type="ORF">UFOPK2510_00178</name>
    <name evidence="7" type="ORF">UFOPK2718_00558</name>
    <name evidence="8" type="ORF">UFOPK2936_00098</name>
    <name evidence="9" type="ORF">UFOPK3174_00115</name>
    <name evidence="10" type="ORF">UFOPK3328_00563</name>
    <name evidence="11" type="ORF">UFOPK3779_00598</name>
    <name evidence="12" type="ORF">UFOPK3913_00659</name>
    <name evidence="5" type="ORF">UFOPK4107_00997</name>
    <name evidence="13" type="ORF">UFOPK4403_00331</name>
</gene>
<keyword evidence="3" id="KW-0786">Thiamine pyrophosphate</keyword>
<evidence type="ECO:0000313" key="12">
    <source>
        <dbReference type="EMBL" id="CAB4973765.1"/>
    </source>
</evidence>
<evidence type="ECO:0000313" key="10">
    <source>
        <dbReference type="EMBL" id="CAB4862457.1"/>
    </source>
</evidence>
<dbReference type="EMBL" id="CAFBLD010000003">
    <property type="protein sequence ID" value="CAB4862457.1"/>
    <property type="molecule type" value="Genomic_DNA"/>
</dbReference>
<sequence>MTNTSQPNLESISATAAGIRRRVLAHTIAQNGGYMSQACSAAELLACLYGGVLNFAPVSAPIDPPTFIGVPHVGEHIYITGAQFHGEKGAHYDRLISSPAHYALVIYAALIETGRLREDGLDHFNRDGSTVEMIGAEHSPGFETTTGSLSQALSQASGIALARKIRNESGKTWVFMSDGEFQEGQTYEALQAAKFHGLDKLRVIVDVNRAQCDGPMDTVMRIEPLEERIKGFGWDVSVVDGHDSAAIIKAANLEANNPHMILCYTDPVRGLPLLAERAPVLHYLRFTGADERAKYERAYAEMVK</sequence>
<feature type="domain" description="Transketolase N-terminal" evidence="4">
    <location>
        <begin position="90"/>
        <end position="265"/>
    </location>
</feature>
<dbReference type="EMBL" id="CAEZXO010000001">
    <property type="protein sequence ID" value="CAB4684404.1"/>
    <property type="molecule type" value="Genomic_DNA"/>
</dbReference>
<dbReference type="EMBL" id="CAFABH010000001">
    <property type="protein sequence ID" value="CAB4819309.1"/>
    <property type="molecule type" value="Genomic_DNA"/>
</dbReference>
<dbReference type="EMBL" id="CAESAE010000005">
    <property type="protein sequence ID" value="CAB4340899.1"/>
    <property type="molecule type" value="Genomic_DNA"/>
</dbReference>
<dbReference type="AlphaFoldDB" id="A0A6J7UW19"/>
<comment type="similarity">
    <text evidence="2">Belongs to the transketolase family.</text>
</comment>
<evidence type="ECO:0000256" key="3">
    <source>
        <dbReference type="ARBA" id="ARBA00023052"/>
    </source>
</evidence>
<evidence type="ECO:0000313" key="7">
    <source>
        <dbReference type="EMBL" id="CAB4721945.1"/>
    </source>
</evidence>
<dbReference type="EMBL" id="CAEZZW010000001">
    <property type="protein sequence ID" value="CAB4769543.1"/>
    <property type="molecule type" value="Genomic_DNA"/>
</dbReference>
<dbReference type="SUPFAM" id="SSF52518">
    <property type="entry name" value="Thiamin diphosphate-binding fold (THDP-binding)"/>
    <property type="match status" value="1"/>
</dbReference>
<dbReference type="PANTHER" id="PTHR47514:SF1">
    <property type="entry name" value="TRANSKETOLASE N-TERMINAL SECTION-RELATED"/>
    <property type="match status" value="1"/>
</dbReference>
<protein>
    <submittedName>
        <fullName evidence="13">Unannotated protein</fullName>
    </submittedName>
</protein>
<dbReference type="EMBL" id="CAFBNH010000003">
    <property type="protein sequence ID" value="CAB4941997.1"/>
    <property type="molecule type" value="Genomic_DNA"/>
</dbReference>
<dbReference type="PANTHER" id="PTHR47514">
    <property type="entry name" value="TRANSKETOLASE N-TERMINAL SECTION-RELATED"/>
    <property type="match status" value="1"/>
</dbReference>
<dbReference type="EMBL" id="CAEZYM010000004">
    <property type="protein sequence ID" value="CAB4721945.1"/>
    <property type="molecule type" value="Genomic_DNA"/>
</dbReference>
<organism evidence="13">
    <name type="scientific">freshwater metagenome</name>
    <dbReference type="NCBI Taxonomy" id="449393"/>
    <lineage>
        <taxon>unclassified sequences</taxon>
        <taxon>metagenomes</taxon>
        <taxon>ecological metagenomes</taxon>
    </lineage>
</organism>
<evidence type="ECO:0000313" key="6">
    <source>
        <dbReference type="EMBL" id="CAB4684404.1"/>
    </source>
</evidence>
<evidence type="ECO:0000259" key="4">
    <source>
        <dbReference type="Pfam" id="PF00456"/>
    </source>
</evidence>
<evidence type="ECO:0000313" key="8">
    <source>
        <dbReference type="EMBL" id="CAB4769543.1"/>
    </source>
</evidence>
<accession>A0A6J7UW19</accession>
<evidence type="ECO:0000313" key="5">
    <source>
        <dbReference type="EMBL" id="CAB4340899.1"/>
    </source>
</evidence>
<evidence type="ECO:0000256" key="1">
    <source>
        <dbReference type="ARBA" id="ARBA00001964"/>
    </source>
</evidence>
<name>A0A6J7UW19_9ZZZZ</name>
<dbReference type="InterPro" id="IPR029061">
    <property type="entry name" value="THDP-binding"/>
</dbReference>
<evidence type="ECO:0000313" key="13">
    <source>
        <dbReference type="EMBL" id="CAB5070233.1"/>
    </source>
</evidence>
<dbReference type="Pfam" id="PF00456">
    <property type="entry name" value="Transketolase_N"/>
    <property type="match status" value="1"/>
</dbReference>
<dbReference type="EMBL" id="CAFBQX010000001">
    <property type="protein sequence ID" value="CAB5070233.1"/>
    <property type="molecule type" value="Genomic_DNA"/>
</dbReference>
<reference evidence="13" key="1">
    <citation type="submission" date="2020-05" db="EMBL/GenBank/DDBJ databases">
        <authorList>
            <person name="Chiriac C."/>
            <person name="Salcher M."/>
            <person name="Ghai R."/>
            <person name="Kavagutti S V."/>
        </authorList>
    </citation>
    <scope>NUCLEOTIDE SEQUENCE</scope>
</reference>
<evidence type="ECO:0000313" key="11">
    <source>
        <dbReference type="EMBL" id="CAB4941997.1"/>
    </source>
</evidence>
<evidence type="ECO:0000256" key="2">
    <source>
        <dbReference type="ARBA" id="ARBA00007131"/>
    </source>
</evidence>